<dbReference type="EnsemblMetazoa" id="GMOY005617-RA">
    <property type="protein sequence ID" value="GMOY005617-PA"/>
    <property type="gene ID" value="GMOY005617"/>
</dbReference>
<dbReference type="GO" id="GO:0003341">
    <property type="term" value="P:cilium movement"/>
    <property type="evidence" value="ECO:0007669"/>
    <property type="project" value="TreeGrafter"/>
</dbReference>
<dbReference type="STRING" id="37546.A0A1B0FNY2"/>
<dbReference type="GO" id="GO:0060271">
    <property type="term" value="P:cilium assembly"/>
    <property type="evidence" value="ECO:0007669"/>
    <property type="project" value="TreeGrafter"/>
</dbReference>
<dbReference type="PANTHER" id="PTHR44314">
    <property type="entry name" value="CILIA- AND FLAGELLA-ASSOCIATED PROTEIN 70"/>
    <property type="match status" value="1"/>
</dbReference>
<dbReference type="PANTHER" id="PTHR44314:SF1">
    <property type="entry name" value="CILIA- AND FLAGELLA-ASSOCIATED PROTEIN 70"/>
    <property type="match status" value="1"/>
</dbReference>
<evidence type="ECO:0000313" key="3">
    <source>
        <dbReference type="EnsemblMetazoa" id="GMOY005617-PA"/>
    </source>
</evidence>
<dbReference type="Gene3D" id="1.25.40.10">
    <property type="entry name" value="Tetratricopeptide repeat domain"/>
    <property type="match status" value="1"/>
</dbReference>
<dbReference type="EMBL" id="CCAG010013123">
    <property type="status" value="NOT_ANNOTATED_CDS"/>
    <property type="molecule type" value="Genomic_DNA"/>
</dbReference>
<evidence type="ECO:0000313" key="4">
    <source>
        <dbReference type="Proteomes" id="UP000092444"/>
    </source>
</evidence>
<dbReference type="GO" id="GO:0070062">
    <property type="term" value="C:extracellular exosome"/>
    <property type="evidence" value="ECO:0007669"/>
    <property type="project" value="TreeGrafter"/>
</dbReference>
<protein>
    <submittedName>
        <fullName evidence="3">Uncharacterized protein</fullName>
    </submittedName>
</protein>
<organism evidence="3 4">
    <name type="scientific">Glossina morsitans morsitans</name>
    <name type="common">Savannah tsetse fly</name>
    <dbReference type="NCBI Taxonomy" id="37546"/>
    <lineage>
        <taxon>Eukaryota</taxon>
        <taxon>Metazoa</taxon>
        <taxon>Ecdysozoa</taxon>
        <taxon>Arthropoda</taxon>
        <taxon>Hexapoda</taxon>
        <taxon>Insecta</taxon>
        <taxon>Pterygota</taxon>
        <taxon>Neoptera</taxon>
        <taxon>Endopterygota</taxon>
        <taxon>Diptera</taxon>
        <taxon>Brachycera</taxon>
        <taxon>Muscomorpha</taxon>
        <taxon>Hippoboscoidea</taxon>
        <taxon>Glossinidae</taxon>
        <taxon>Glossina</taxon>
    </lineage>
</organism>
<evidence type="ECO:0000256" key="2">
    <source>
        <dbReference type="ARBA" id="ARBA00022803"/>
    </source>
</evidence>
<dbReference type="InterPro" id="IPR052628">
    <property type="entry name" value="CFAP70"/>
</dbReference>
<dbReference type="AlphaFoldDB" id="A0A1B0FNY2"/>
<dbReference type="PhylomeDB" id="A0A1B0FNY2"/>
<dbReference type="InterPro" id="IPR011990">
    <property type="entry name" value="TPR-like_helical_dom_sf"/>
</dbReference>
<proteinExistence type="predicted"/>
<reference evidence="3" key="1">
    <citation type="submission" date="2020-05" db="UniProtKB">
        <authorList>
            <consortium name="EnsemblMetazoa"/>
        </authorList>
    </citation>
    <scope>IDENTIFICATION</scope>
    <source>
        <strain evidence="3">Yale</strain>
    </source>
</reference>
<accession>A0A1B0FNY2</accession>
<dbReference type="SUPFAM" id="SSF48452">
    <property type="entry name" value="TPR-like"/>
    <property type="match status" value="1"/>
</dbReference>
<sequence length="606" mass="70022">VFPSKPAKVFLYLQPQNIKYARADSVSVTVSLEHGINTITKLTDFRQQDNEINMETFMEEKPTFSLTIKQDDLDDIEKFTSTPLKLILYERVLSDTNEVDFADRKKEAPVRKAAAYGYVDLMQFFTKRRSHSALDTFLYPLDVSWATDSCKITWDVYSLMPIMREVNFSNVIFVGLTSLFNIEDTISENCDDLIVELSFHSKDPIEEETYEKIFICRYAGFTKQIISEQTNFYKWENLKDPQLQNYKSLGIYSDIHFSIDNLFSNVLCTEDVDFKFDDIDMDEDYALICNSMHRFILTDRIHVDLEKHLVCDKHDIIVEIYKDSEPETVLLQGFIDLSLFMYPGVVDCSFAVELKPPMRTSLTLSRYSRSSANQKTVHSENSLNEIVNKTMFTIINVCMKLPITEPAGDLNEAFNVHKVKCNIFKDCWKRTVKRKKAFVCLVNGNVEYYCQPNGSAAMGHYGAILDIKNVSGDSRFQLGILRYGYRMLEDKEFEEALDAFQFASKSDDNQLIANVGKAKALYFLNHLKEAEQYFSEATCFTIYLPNNWAYLALINLRLGETYKALQCWKYAHLEPDILIHEEILSELANVDIESIPLCIDPKEPNF</sequence>
<keyword evidence="2" id="KW-0802">TPR repeat</keyword>
<dbReference type="Proteomes" id="UP000092444">
    <property type="component" value="Unassembled WGS sequence"/>
</dbReference>
<evidence type="ECO:0000256" key="1">
    <source>
        <dbReference type="ARBA" id="ARBA00022737"/>
    </source>
</evidence>
<keyword evidence="1" id="KW-0677">Repeat</keyword>
<keyword evidence="4" id="KW-1185">Reference proteome</keyword>
<dbReference type="GO" id="GO:0031514">
    <property type="term" value="C:motile cilium"/>
    <property type="evidence" value="ECO:0007669"/>
    <property type="project" value="TreeGrafter"/>
</dbReference>
<name>A0A1B0FNY2_GLOMM</name>
<dbReference type="VEuPathDB" id="VectorBase:GMOY005617"/>